<keyword evidence="2" id="KW-0843">Virulence</keyword>
<reference evidence="5" key="1">
    <citation type="journal article" date="2019" name="Int. J. Syst. Evol. Microbiol.">
        <title>The Global Catalogue of Microorganisms (GCM) 10K type strain sequencing project: providing services to taxonomists for standard genome sequencing and annotation.</title>
        <authorList>
            <consortium name="The Broad Institute Genomics Platform"/>
            <consortium name="The Broad Institute Genome Sequencing Center for Infectious Disease"/>
            <person name="Wu L."/>
            <person name="Ma J."/>
        </authorList>
    </citation>
    <scope>NUCLEOTIDE SEQUENCE [LARGE SCALE GENOMIC DNA]</scope>
    <source>
        <strain evidence="5">JCM 1365</strain>
    </source>
</reference>
<gene>
    <name evidence="4" type="primary">plcC</name>
    <name evidence="4" type="ORF">GCM10009721_38500</name>
</gene>
<evidence type="ECO:0000256" key="1">
    <source>
        <dbReference type="ARBA" id="ARBA00022801"/>
    </source>
</evidence>
<dbReference type="PANTHER" id="PTHR31956:SF1">
    <property type="entry name" value="NON-SPECIFIC PHOSPHOLIPASE C1"/>
    <property type="match status" value="1"/>
</dbReference>
<evidence type="ECO:0000313" key="5">
    <source>
        <dbReference type="Proteomes" id="UP000623461"/>
    </source>
</evidence>
<feature type="signal peptide" evidence="3">
    <location>
        <begin position="1"/>
        <end position="23"/>
    </location>
</feature>
<keyword evidence="5" id="KW-1185">Reference proteome</keyword>
<dbReference type="InterPro" id="IPR017850">
    <property type="entry name" value="Alkaline_phosphatase_core_sf"/>
</dbReference>
<dbReference type="RefSeq" id="WP_030202298.1">
    <property type="nucleotide sequence ID" value="NZ_BMNZ01000008.1"/>
</dbReference>
<evidence type="ECO:0000256" key="3">
    <source>
        <dbReference type="SAM" id="SignalP"/>
    </source>
</evidence>
<protein>
    <submittedName>
        <fullName evidence="4">Phospholipase C</fullName>
    </submittedName>
</protein>
<sequence>MKRPVRLALAGLGAAALVTPVIAAADTAADAAVVHHEPGSWASPSHRTSTPIKHVVVIFGENVSFDHYFATYPRAANLPGETLQGSTTPAPRFTAAAGTPSDIATLAHDGLLAPDNPNASQPERLTPGQAVTCDQDHNYTNEQKAYHSGAMDQFVEFTSEDTCSAPAYGRPGLTMNYYDGNTVAALWNYAQHYAMSDHAFSTTFGPSTPGAINLVSGQTHGVKEFTADGKPAATPSTGDYTVRFPDANGVGTMTGDPDPVYDDCSNASHTRRNPLAAMTGRNIGDLLNAKRITWGWFQGGFTPTTAAAPGKPAACLTSHRNVAGVSSTDYNPHHQPFQYYASTANPHHLAPASLAEIGHAGRANHQYDLSDFDRVVASGNLPAVSFLKAANYQDGHAGYSDPIDEQRFIVKQVNAIQQSKHWKDTAIILAYDDSDGWYDHVAAKLQNASNTSDDAAFCRDAAAAGVPIARGYQDRCGPGPRQPLIVVSPFARTNYVDHRQTDQASILRLIEDNWGLGRIGDGSADAWAGSLGGLFTFGESRAPQVVLGSTGAVTSVRPTL</sequence>
<dbReference type="Proteomes" id="UP000623461">
    <property type="component" value="Unassembled WGS sequence"/>
</dbReference>
<evidence type="ECO:0000256" key="2">
    <source>
        <dbReference type="ARBA" id="ARBA00023026"/>
    </source>
</evidence>
<dbReference type="Gene3D" id="3.40.720.10">
    <property type="entry name" value="Alkaline Phosphatase, subunit A"/>
    <property type="match status" value="2"/>
</dbReference>
<dbReference type="CDD" id="cd16013">
    <property type="entry name" value="AcpA"/>
    <property type="match status" value="1"/>
</dbReference>
<comment type="caution">
    <text evidence="4">The sequence shown here is derived from an EMBL/GenBank/DDBJ whole genome shotgun (WGS) entry which is preliminary data.</text>
</comment>
<organism evidence="4 5">
    <name type="scientific">Terrabacter tumescens</name>
    <dbReference type="NCBI Taxonomy" id="60443"/>
    <lineage>
        <taxon>Bacteria</taxon>
        <taxon>Bacillati</taxon>
        <taxon>Actinomycetota</taxon>
        <taxon>Actinomycetes</taxon>
        <taxon>Micrococcales</taxon>
        <taxon>Intrasporangiaceae</taxon>
        <taxon>Terrabacter</taxon>
    </lineage>
</organism>
<dbReference type="PANTHER" id="PTHR31956">
    <property type="entry name" value="NON-SPECIFIC PHOSPHOLIPASE C4-RELATED"/>
    <property type="match status" value="1"/>
</dbReference>
<dbReference type="Pfam" id="PF04185">
    <property type="entry name" value="Phosphoesterase"/>
    <property type="match status" value="1"/>
</dbReference>
<proteinExistence type="predicted"/>
<feature type="chain" id="PRO_5046147193" evidence="3">
    <location>
        <begin position="24"/>
        <end position="560"/>
    </location>
</feature>
<evidence type="ECO:0000313" key="4">
    <source>
        <dbReference type="EMBL" id="GGN07097.1"/>
    </source>
</evidence>
<keyword evidence="3" id="KW-0732">Signal</keyword>
<dbReference type="InterPro" id="IPR007312">
    <property type="entry name" value="Phosphoesterase"/>
</dbReference>
<accession>A0ABQ2ICM3</accession>
<keyword evidence="1" id="KW-0378">Hydrolase</keyword>
<dbReference type="EMBL" id="BMNZ01000008">
    <property type="protein sequence ID" value="GGN07097.1"/>
    <property type="molecule type" value="Genomic_DNA"/>
</dbReference>
<name>A0ABQ2ICM3_9MICO</name>